<proteinExistence type="predicted"/>
<accession>A0ABX8ZUG5</accession>
<name>A0ABX8ZUG5_9SPHN</name>
<evidence type="ECO:0000313" key="2">
    <source>
        <dbReference type="EMBL" id="QZD91288.1"/>
    </source>
</evidence>
<organism evidence="2 3">
    <name type="scientific">Qipengyuania aurantiaca</name>
    <dbReference type="NCBI Taxonomy" id="2867233"/>
    <lineage>
        <taxon>Bacteria</taxon>
        <taxon>Pseudomonadati</taxon>
        <taxon>Pseudomonadota</taxon>
        <taxon>Alphaproteobacteria</taxon>
        <taxon>Sphingomonadales</taxon>
        <taxon>Erythrobacteraceae</taxon>
        <taxon>Qipengyuania</taxon>
    </lineage>
</organism>
<gene>
    <name evidence="2" type="ORF">K3148_02355</name>
</gene>
<reference evidence="2 3" key="1">
    <citation type="submission" date="2021-08" db="EMBL/GenBank/DDBJ databases">
        <title>Comparative Genomics Analysis of the Genus Qipengyuania Reveals Extensive Genetic Diversity and Metabolic Versatility, Including the Description of Fifteen Novel Species.</title>
        <authorList>
            <person name="Liu Y."/>
        </authorList>
    </citation>
    <scope>NUCLEOTIDE SEQUENCE [LARGE SCALE GENOMIC DNA]</scope>
    <source>
        <strain evidence="2 3">1NDH13</strain>
    </source>
</reference>
<dbReference type="EMBL" id="CP081295">
    <property type="protein sequence ID" value="QZD91288.1"/>
    <property type="molecule type" value="Genomic_DNA"/>
</dbReference>
<evidence type="ECO:0000256" key="1">
    <source>
        <dbReference type="SAM" id="MobiDB-lite"/>
    </source>
</evidence>
<feature type="compositionally biased region" description="Low complexity" evidence="1">
    <location>
        <begin position="57"/>
        <end position="78"/>
    </location>
</feature>
<evidence type="ECO:0000313" key="3">
    <source>
        <dbReference type="Proteomes" id="UP000824281"/>
    </source>
</evidence>
<protein>
    <submittedName>
        <fullName evidence="2">Uncharacterized protein</fullName>
    </submittedName>
</protein>
<feature type="region of interest" description="Disordered" evidence="1">
    <location>
        <begin position="47"/>
        <end position="128"/>
    </location>
</feature>
<keyword evidence="3" id="KW-1185">Reference proteome</keyword>
<feature type="compositionally biased region" description="Acidic residues" evidence="1">
    <location>
        <begin position="90"/>
        <end position="105"/>
    </location>
</feature>
<dbReference type="Proteomes" id="UP000824281">
    <property type="component" value="Chromosome"/>
</dbReference>
<sequence length="245" mass="25918">MSDANFASLSSTLLARKGGAKPAMRPQSAVLGPVDGVAAAANLEDLGWNDMGEDSPDAMPAAAAPAANHASASLAESSLIKKPALPPLEEREDYDASELEVGQEIEEPRVVPITPLQKKDPSSGQNQVRESLDRIASQLDGKTSVEADNEDDEEFEEEIVEAAPVARVVLPKAIKPAPARSNTVAKGKRAAFTLRLDPERHLMLRLACTVRGSSAQQLVTDALDGLLAEMPEIAMLAAQVQRGPN</sequence>
<dbReference type="RefSeq" id="WP_221426739.1">
    <property type="nucleotide sequence ID" value="NZ_CP081295.1"/>
</dbReference>